<evidence type="ECO:0000256" key="3">
    <source>
        <dbReference type="ARBA" id="ARBA00023315"/>
    </source>
</evidence>
<accession>H5SLM2</accession>
<protein>
    <submittedName>
        <fullName evidence="4">Arginine N-succinyltransferase</fullName>
    </submittedName>
</protein>
<dbReference type="InterPro" id="IPR007041">
    <property type="entry name" value="Arg_succinylTrfase_AstA/AruG"/>
</dbReference>
<dbReference type="PANTHER" id="PTHR30420">
    <property type="entry name" value="N-SUCCINYLARGININE DIHYDROLASE"/>
    <property type="match status" value="1"/>
</dbReference>
<reference evidence="4" key="2">
    <citation type="journal article" date="2012" name="PLoS ONE">
        <title>A Deeply Branching Thermophilic Bacterium with an Ancient Acetyl-CoA Pathway Dominates a Subsurface Ecosystem.</title>
        <authorList>
            <person name="Takami H."/>
            <person name="Noguchi H."/>
            <person name="Takaki Y."/>
            <person name="Uchiyama I."/>
            <person name="Toyoda A."/>
            <person name="Nishi S."/>
            <person name="Chee G.-J."/>
            <person name="Arai W."/>
            <person name="Nunoura T."/>
            <person name="Itoh T."/>
            <person name="Hattori M."/>
            <person name="Takai K."/>
        </authorList>
    </citation>
    <scope>NUCLEOTIDE SEQUENCE</scope>
</reference>
<dbReference type="EMBL" id="AP011765">
    <property type="protein sequence ID" value="BAL57058.1"/>
    <property type="molecule type" value="Genomic_DNA"/>
</dbReference>
<dbReference type="SUPFAM" id="SSF55729">
    <property type="entry name" value="Acyl-CoA N-acyltransferases (Nat)"/>
    <property type="match status" value="1"/>
</dbReference>
<name>H5SLM2_9DELT</name>
<proteinExistence type="predicted"/>
<dbReference type="PANTHER" id="PTHR30420:SF1">
    <property type="entry name" value="ARGININE N-SUCCINYLTRANSFERASE"/>
    <property type="match status" value="1"/>
</dbReference>
<evidence type="ECO:0000256" key="2">
    <source>
        <dbReference type="ARBA" id="ARBA00022679"/>
    </source>
</evidence>
<evidence type="ECO:0000256" key="1">
    <source>
        <dbReference type="ARBA" id="ARBA00022503"/>
    </source>
</evidence>
<dbReference type="AlphaFoldDB" id="H5SLM2"/>
<reference evidence="4" key="1">
    <citation type="journal article" date="2005" name="Environ. Microbiol.">
        <title>Genetic and functional properties of uncultivated thermophilic crenarchaeotes from a subsurface gold mine as revealed by analysis of genome fragments.</title>
        <authorList>
            <person name="Nunoura T."/>
            <person name="Hirayama H."/>
            <person name="Takami H."/>
            <person name="Oida H."/>
            <person name="Nishi S."/>
            <person name="Shimamura S."/>
            <person name="Suzuki Y."/>
            <person name="Inagaki F."/>
            <person name="Takai K."/>
            <person name="Nealson K.H."/>
            <person name="Horikoshi K."/>
        </authorList>
    </citation>
    <scope>NUCLEOTIDE SEQUENCE</scope>
</reference>
<keyword evidence="3" id="KW-0012">Acyltransferase</keyword>
<evidence type="ECO:0000313" key="4">
    <source>
        <dbReference type="EMBL" id="BAL57058.1"/>
    </source>
</evidence>
<organism evidence="4">
    <name type="scientific">uncultured delta proteobacterium</name>
    <dbReference type="NCBI Taxonomy" id="34034"/>
    <lineage>
        <taxon>Bacteria</taxon>
        <taxon>Deltaproteobacteria</taxon>
        <taxon>environmental samples</taxon>
    </lineage>
</organism>
<dbReference type="InterPro" id="IPR016181">
    <property type="entry name" value="Acyl_CoA_acyltransferase"/>
</dbReference>
<dbReference type="GO" id="GO:0008791">
    <property type="term" value="F:arginine N-succinyltransferase activity"/>
    <property type="evidence" value="ECO:0007669"/>
    <property type="project" value="InterPro"/>
</dbReference>
<dbReference type="GO" id="GO:0006527">
    <property type="term" value="P:L-arginine catabolic process"/>
    <property type="evidence" value="ECO:0007669"/>
    <property type="project" value="InterPro"/>
</dbReference>
<dbReference type="Pfam" id="PF04958">
    <property type="entry name" value="AstA"/>
    <property type="match status" value="1"/>
</dbReference>
<sequence>MTMIRYVIRGATLDDEKDLLALAHHLNTVNLPDDPVQVREILELSVKSFSGAIRDPRRREYVFVVEDRQEQRVIGTSKIIAQLGRRDAPYIYFDVITEEKYSATIDRHFVHTVLRLGFSYDGPTEIGGLIVLPEARRIPDKIGMMISYVRFMFIALHRGLFRNEVVAELLPPLQPDGTSLLWEALGRHFTHMSYHEADLLSKRNKEFIKSLFPTTDIYACLLPKEAQEVIGKVGRETLGVEKLLRRIGFQYCNRIDPFDGGPHFRAATDEILLVKRTRRLKVRAIQPVQQGTKALVAIELREAPFFRCVATPVLLHDQEEGLTVESHIADFLGLDVGTEVGVLPLD</sequence>
<gene>
    <name evidence="4" type="ORF">HGMM_F46H12C06</name>
</gene>
<keyword evidence="1" id="KW-0056">Arginine metabolism</keyword>
<keyword evidence="2 4" id="KW-0808">Transferase</keyword>